<dbReference type="Proteomes" id="UP000015105">
    <property type="component" value="Chromosome 7D"/>
</dbReference>
<reference evidence="2" key="4">
    <citation type="submission" date="2019-03" db="UniProtKB">
        <authorList>
            <consortium name="EnsemblPlants"/>
        </authorList>
    </citation>
    <scope>IDENTIFICATION</scope>
</reference>
<dbReference type="Gramene" id="AET7Gv21244100.1">
    <property type="protein sequence ID" value="AET7Gv21244100.1"/>
    <property type="gene ID" value="AET7Gv21244100"/>
</dbReference>
<protein>
    <submittedName>
        <fullName evidence="2">Uncharacterized protein</fullName>
    </submittedName>
</protein>
<reference evidence="3" key="2">
    <citation type="journal article" date="2017" name="Nat. Plants">
        <title>The Aegilops tauschii genome reveals multiple impacts of transposons.</title>
        <authorList>
            <person name="Zhao G."/>
            <person name="Zou C."/>
            <person name="Li K."/>
            <person name="Wang K."/>
            <person name="Li T."/>
            <person name="Gao L."/>
            <person name="Zhang X."/>
            <person name="Wang H."/>
            <person name="Yang Z."/>
            <person name="Liu X."/>
            <person name="Jiang W."/>
            <person name="Mao L."/>
            <person name="Kong X."/>
            <person name="Jiao Y."/>
            <person name="Jia J."/>
        </authorList>
    </citation>
    <scope>NUCLEOTIDE SEQUENCE [LARGE SCALE GENOMIC DNA]</scope>
    <source>
        <strain evidence="3">cv. AL8/78</strain>
    </source>
</reference>
<name>A0A453T531_AEGTS</name>
<evidence type="ECO:0000313" key="3">
    <source>
        <dbReference type="Proteomes" id="UP000015105"/>
    </source>
</evidence>
<dbReference type="AlphaFoldDB" id="A0A453T531"/>
<reference evidence="3" key="1">
    <citation type="journal article" date="2014" name="Science">
        <title>Ancient hybridizations among the ancestral genomes of bread wheat.</title>
        <authorList>
            <consortium name="International Wheat Genome Sequencing Consortium,"/>
            <person name="Marcussen T."/>
            <person name="Sandve S.R."/>
            <person name="Heier L."/>
            <person name="Spannagl M."/>
            <person name="Pfeifer M."/>
            <person name="Jakobsen K.S."/>
            <person name="Wulff B.B."/>
            <person name="Steuernagel B."/>
            <person name="Mayer K.F."/>
            <person name="Olsen O.A."/>
        </authorList>
    </citation>
    <scope>NUCLEOTIDE SEQUENCE [LARGE SCALE GENOMIC DNA]</scope>
    <source>
        <strain evidence="3">cv. AL8/78</strain>
    </source>
</reference>
<evidence type="ECO:0000256" key="1">
    <source>
        <dbReference type="SAM" id="MobiDB-lite"/>
    </source>
</evidence>
<proteinExistence type="predicted"/>
<accession>A0A453T531</accession>
<evidence type="ECO:0000313" key="2">
    <source>
        <dbReference type="EnsemblPlants" id="AET7Gv21244100.1"/>
    </source>
</evidence>
<reference evidence="2" key="5">
    <citation type="journal article" date="2021" name="G3 (Bethesda)">
        <title>Aegilops tauschii genome assembly Aet v5.0 features greater sequence contiguity and improved annotation.</title>
        <authorList>
            <person name="Wang L."/>
            <person name="Zhu T."/>
            <person name="Rodriguez J.C."/>
            <person name="Deal K.R."/>
            <person name="Dubcovsky J."/>
            <person name="McGuire P.E."/>
            <person name="Lux T."/>
            <person name="Spannagl M."/>
            <person name="Mayer K.F.X."/>
            <person name="Baldrich P."/>
            <person name="Meyers B.C."/>
            <person name="Huo N."/>
            <person name="Gu Y.Q."/>
            <person name="Zhou H."/>
            <person name="Devos K.M."/>
            <person name="Bennetzen J.L."/>
            <person name="Unver T."/>
            <person name="Budak H."/>
            <person name="Gulick P.J."/>
            <person name="Galiba G."/>
            <person name="Kalapos B."/>
            <person name="Nelson D.R."/>
            <person name="Li P."/>
            <person name="You F.M."/>
            <person name="Luo M.C."/>
            <person name="Dvorak J."/>
        </authorList>
    </citation>
    <scope>NUCLEOTIDE SEQUENCE [LARGE SCALE GENOMIC DNA]</scope>
    <source>
        <strain evidence="2">cv. AL8/78</strain>
    </source>
</reference>
<dbReference type="EnsemblPlants" id="AET7Gv21244100.1">
    <property type="protein sequence ID" value="AET7Gv21244100.1"/>
    <property type="gene ID" value="AET7Gv21244100"/>
</dbReference>
<organism evidence="2 3">
    <name type="scientific">Aegilops tauschii subsp. strangulata</name>
    <name type="common">Goatgrass</name>
    <dbReference type="NCBI Taxonomy" id="200361"/>
    <lineage>
        <taxon>Eukaryota</taxon>
        <taxon>Viridiplantae</taxon>
        <taxon>Streptophyta</taxon>
        <taxon>Embryophyta</taxon>
        <taxon>Tracheophyta</taxon>
        <taxon>Spermatophyta</taxon>
        <taxon>Magnoliopsida</taxon>
        <taxon>Liliopsida</taxon>
        <taxon>Poales</taxon>
        <taxon>Poaceae</taxon>
        <taxon>BOP clade</taxon>
        <taxon>Pooideae</taxon>
        <taxon>Triticodae</taxon>
        <taxon>Triticeae</taxon>
        <taxon>Triticinae</taxon>
        <taxon>Aegilops</taxon>
    </lineage>
</organism>
<reference evidence="2" key="3">
    <citation type="journal article" date="2017" name="Nature">
        <title>Genome sequence of the progenitor of the wheat D genome Aegilops tauschii.</title>
        <authorList>
            <person name="Luo M.C."/>
            <person name="Gu Y.Q."/>
            <person name="Puiu D."/>
            <person name="Wang H."/>
            <person name="Twardziok S.O."/>
            <person name="Deal K.R."/>
            <person name="Huo N."/>
            <person name="Zhu T."/>
            <person name="Wang L."/>
            <person name="Wang Y."/>
            <person name="McGuire P.E."/>
            <person name="Liu S."/>
            <person name="Long H."/>
            <person name="Ramasamy R.K."/>
            <person name="Rodriguez J.C."/>
            <person name="Van S.L."/>
            <person name="Yuan L."/>
            <person name="Wang Z."/>
            <person name="Xia Z."/>
            <person name="Xiao L."/>
            <person name="Anderson O.D."/>
            <person name="Ouyang S."/>
            <person name="Liang Y."/>
            <person name="Zimin A.V."/>
            <person name="Pertea G."/>
            <person name="Qi P."/>
            <person name="Bennetzen J.L."/>
            <person name="Dai X."/>
            <person name="Dawson M.W."/>
            <person name="Muller H.G."/>
            <person name="Kugler K."/>
            <person name="Rivarola-Duarte L."/>
            <person name="Spannagl M."/>
            <person name="Mayer K.F.X."/>
            <person name="Lu F.H."/>
            <person name="Bevan M.W."/>
            <person name="Leroy P."/>
            <person name="Li P."/>
            <person name="You F.M."/>
            <person name="Sun Q."/>
            <person name="Liu Z."/>
            <person name="Lyons E."/>
            <person name="Wicker T."/>
            <person name="Salzberg S.L."/>
            <person name="Devos K.M."/>
            <person name="Dvorak J."/>
        </authorList>
    </citation>
    <scope>NUCLEOTIDE SEQUENCE [LARGE SCALE GENOMIC DNA]</scope>
    <source>
        <strain evidence="2">cv. AL8/78</strain>
    </source>
</reference>
<sequence length="69" mass="7413">LPALQRCLEDGPDATERRPRSGFPTSRGTGDWPSRRIFTKTSIGTPAVAGAVKSRVGEKTIIHVTIAKP</sequence>
<keyword evidence="3" id="KW-1185">Reference proteome</keyword>
<feature type="region of interest" description="Disordered" evidence="1">
    <location>
        <begin position="1"/>
        <end position="36"/>
    </location>
</feature>